<proteinExistence type="predicted"/>
<dbReference type="Proteomes" id="UP000293195">
    <property type="component" value="Unassembled WGS sequence"/>
</dbReference>
<gene>
    <name evidence="2" type="ORF">AA0119_g12654</name>
</gene>
<evidence type="ECO:0000313" key="2">
    <source>
        <dbReference type="EMBL" id="RYN86670.1"/>
    </source>
</evidence>
<reference evidence="3" key="1">
    <citation type="journal article" date="2019" name="bioRxiv">
        <title>Genomics, evolutionary history and diagnostics of the Alternaria alternata species group including apple and Asian pear pathotypes.</title>
        <authorList>
            <person name="Armitage A.D."/>
            <person name="Cockerton H.M."/>
            <person name="Sreenivasaprasad S."/>
            <person name="Woodhall J.W."/>
            <person name="Lane C.R."/>
            <person name="Harrison R.J."/>
            <person name="Clarkson J.P."/>
        </authorList>
    </citation>
    <scope>NUCLEOTIDE SEQUENCE [LARGE SCALE GENOMIC DNA]</scope>
    <source>
        <strain evidence="3">FERA 635</strain>
    </source>
</reference>
<evidence type="ECO:0000256" key="1">
    <source>
        <dbReference type="SAM" id="MobiDB-lite"/>
    </source>
</evidence>
<evidence type="ECO:0000313" key="3">
    <source>
        <dbReference type="Proteomes" id="UP000293195"/>
    </source>
</evidence>
<keyword evidence="3" id="KW-1185">Reference proteome</keyword>
<accession>A0ABY0FSG0</accession>
<comment type="caution">
    <text evidence="2">The sequence shown here is derived from an EMBL/GenBank/DDBJ whole genome shotgun (WGS) entry which is preliminary data.</text>
</comment>
<dbReference type="EMBL" id="PDXF01000130">
    <property type="protein sequence ID" value="RYN86670.1"/>
    <property type="molecule type" value="Genomic_DNA"/>
</dbReference>
<name>A0ABY0FSG0_9PLEO</name>
<sequence>MYCERLLLDFPTYQGHPSPSLQYRPPTIRNEGDKAAEQELASGIREAPSRTCVYRDQIERRLYRGGITMVNKEHFTTLCYPAREREMTKKNILAGWAKSCLFPFNPDRVLRDITTPVAEAPTPLPICTACGGSGPYPQHDVFQTPVTPVSSDDPGAHGHGSSNEWQWKARSPTRARTMHDERASITDEYRLNQVSELCWTIDGGCEDADEPLCLGDALRNITMFLHNRAPGDDLWYQARLPAPHW</sequence>
<protein>
    <submittedName>
        <fullName evidence="2">Uncharacterized protein</fullName>
    </submittedName>
</protein>
<organism evidence="2 3">
    <name type="scientific">Alternaria tenuissima</name>
    <dbReference type="NCBI Taxonomy" id="119927"/>
    <lineage>
        <taxon>Eukaryota</taxon>
        <taxon>Fungi</taxon>
        <taxon>Dikarya</taxon>
        <taxon>Ascomycota</taxon>
        <taxon>Pezizomycotina</taxon>
        <taxon>Dothideomycetes</taxon>
        <taxon>Pleosporomycetidae</taxon>
        <taxon>Pleosporales</taxon>
        <taxon>Pleosporineae</taxon>
        <taxon>Pleosporaceae</taxon>
        <taxon>Alternaria</taxon>
        <taxon>Alternaria sect. Alternaria</taxon>
        <taxon>Alternaria alternata complex</taxon>
    </lineage>
</organism>
<feature type="region of interest" description="Disordered" evidence="1">
    <location>
        <begin position="149"/>
        <end position="179"/>
    </location>
</feature>